<dbReference type="Pfam" id="PF07077">
    <property type="entry name" value="DUF1345"/>
    <property type="match status" value="1"/>
</dbReference>
<feature type="transmembrane region" description="Helical" evidence="1">
    <location>
        <begin position="24"/>
        <end position="46"/>
    </location>
</feature>
<feature type="transmembrane region" description="Helical" evidence="1">
    <location>
        <begin position="52"/>
        <end position="72"/>
    </location>
</feature>
<dbReference type="InterPro" id="IPR009781">
    <property type="entry name" value="DUF1345"/>
</dbReference>
<dbReference type="RefSeq" id="WP_272463297.1">
    <property type="nucleotide sequence ID" value="NZ_JAPFQL010000081.1"/>
</dbReference>
<feature type="transmembrane region" description="Helical" evidence="1">
    <location>
        <begin position="124"/>
        <end position="142"/>
    </location>
</feature>
<keyword evidence="3" id="KW-1185">Reference proteome</keyword>
<keyword evidence="1" id="KW-1133">Transmembrane helix</keyword>
<dbReference type="EMBL" id="JAPFQL010000081">
    <property type="protein sequence ID" value="MDC5698732.1"/>
    <property type="molecule type" value="Genomic_DNA"/>
</dbReference>
<comment type="caution">
    <text evidence="2">The sequence shown here is derived from an EMBL/GenBank/DDBJ whole genome shotgun (WGS) entry which is preliminary data.</text>
</comment>
<evidence type="ECO:0000256" key="1">
    <source>
        <dbReference type="SAM" id="Phobius"/>
    </source>
</evidence>
<feature type="transmembrane region" description="Helical" evidence="1">
    <location>
        <begin position="200"/>
        <end position="219"/>
    </location>
</feature>
<keyword evidence="1" id="KW-0812">Transmembrane</keyword>
<dbReference type="Proteomes" id="UP001150259">
    <property type="component" value="Unassembled WGS sequence"/>
</dbReference>
<keyword evidence="1" id="KW-0472">Membrane</keyword>
<gene>
    <name evidence="2" type="ORF">OO014_15860</name>
</gene>
<proteinExistence type="predicted"/>
<accession>A0ABT5GKP3</accession>
<reference evidence="2 3" key="1">
    <citation type="submission" date="2022-11" db="EMBL/GenBank/DDBJ databases">
        <title>Anaerobic phenanthrene biodegradation by a DNRA strain PheN6.</title>
        <authorList>
            <person name="Zhang Z."/>
        </authorList>
    </citation>
    <scope>NUCLEOTIDE SEQUENCE [LARGE SCALE GENOMIC DNA]</scope>
    <source>
        <strain evidence="2 3">PheN6</strain>
    </source>
</reference>
<protein>
    <submittedName>
        <fullName evidence="2">DUF1345 domain-containing protein</fullName>
    </submittedName>
</protein>
<organism evidence="2 3">
    <name type="scientific">Intrasporangium calvum</name>
    <dbReference type="NCBI Taxonomy" id="53358"/>
    <lineage>
        <taxon>Bacteria</taxon>
        <taxon>Bacillati</taxon>
        <taxon>Actinomycetota</taxon>
        <taxon>Actinomycetes</taxon>
        <taxon>Micrococcales</taxon>
        <taxon>Intrasporangiaceae</taxon>
        <taxon>Intrasporangium</taxon>
    </lineage>
</organism>
<evidence type="ECO:0000313" key="3">
    <source>
        <dbReference type="Proteomes" id="UP001150259"/>
    </source>
</evidence>
<name>A0ABT5GKP3_9MICO</name>
<evidence type="ECO:0000313" key="2">
    <source>
        <dbReference type="EMBL" id="MDC5698732.1"/>
    </source>
</evidence>
<sequence length="223" mass="23627">MPQDRDDPAESPTRKAAAYVSTRARLVTAALVGVVVGLAVGVPMSWQFGLPVGWSAAAAVYVVWSWVTIWPMDSEATESHAVREDPGRAASDLILVSAAVISLVAVGLLLLAGSQSGVNRDVQAAASVASVGFAWAAVHTMFAERYARLYYTGPAGGVDFSDRPQYSDFAYFAFTIGMTFQVSDTEVTSREIRAAVLRHALVSYLLGVVVIAATINLIASLSK</sequence>
<feature type="transmembrane region" description="Helical" evidence="1">
    <location>
        <begin position="93"/>
        <end position="112"/>
    </location>
</feature>